<dbReference type="RefSeq" id="WP_070066688.1">
    <property type="nucleotide sequence ID" value="NZ_MJUW02000056.1"/>
</dbReference>
<comment type="caution">
    <text evidence="1">The sequence shown here is derived from an EMBL/GenBank/DDBJ whole genome shotgun (WGS) entry which is preliminary data.</text>
</comment>
<proteinExistence type="predicted"/>
<evidence type="ECO:0000313" key="2">
    <source>
        <dbReference type="Proteomes" id="UP000242219"/>
    </source>
</evidence>
<dbReference type="EMBL" id="MJUW02000056">
    <property type="protein sequence ID" value="OQD46144.1"/>
    <property type="molecule type" value="Genomic_DNA"/>
</dbReference>
<accession>A0A1V6M154</accession>
<evidence type="ECO:0000313" key="1">
    <source>
        <dbReference type="EMBL" id="OQD46144.1"/>
    </source>
</evidence>
<keyword evidence="2" id="KW-1185">Reference proteome</keyword>
<protein>
    <submittedName>
        <fullName evidence="1">Uncharacterized protein</fullName>
    </submittedName>
</protein>
<sequence>MRTNITTIISAITGGSLYRWRNERELALAGCCGCLSADIRRQLLNVCLQCSQERKAHKKAIKNIAGPIRKSITGKQI</sequence>
<gene>
    <name evidence="1" type="ORF">BIY37_04805</name>
</gene>
<name>A0A1V6M154_9BACT</name>
<dbReference type="AlphaFoldDB" id="A0A1V6M154"/>
<organism evidence="1 2">
    <name type="scientific">Candidatus Brocadia sapporoensis</name>
    <dbReference type="NCBI Taxonomy" id="392547"/>
    <lineage>
        <taxon>Bacteria</taxon>
        <taxon>Pseudomonadati</taxon>
        <taxon>Planctomycetota</taxon>
        <taxon>Candidatus Brocadiia</taxon>
        <taxon>Candidatus Brocadiales</taxon>
        <taxon>Candidatus Brocadiaceae</taxon>
        <taxon>Candidatus Brocadia</taxon>
    </lineage>
</organism>
<reference evidence="1 2" key="1">
    <citation type="journal article" date="2016" name="Genome Announc.">
        <title>Draft Genome Sequence of the Anaerobic Ammonium-Oxidizing Bacterium 'Candidatus Brocadia sp. 40'.</title>
        <authorList>
            <person name="Ali M."/>
            <person name="Haroon M.F."/>
            <person name="Narita Y."/>
            <person name="Zhang L."/>
            <person name="Rangel Shaw D."/>
            <person name="Okabe S."/>
            <person name="Saikaly P.E."/>
        </authorList>
    </citation>
    <scope>NUCLEOTIDE SEQUENCE [LARGE SCALE GENOMIC DNA]</scope>
    <source>
        <strain evidence="1 2">40</strain>
    </source>
</reference>
<dbReference type="Proteomes" id="UP000242219">
    <property type="component" value="Unassembled WGS sequence"/>
</dbReference>